<name>A0A4V0Z4B8_9BURK</name>
<dbReference type="EMBL" id="CP035913">
    <property type="protein sequence ID" value="QBE66393.1"/>
    <property type="molecule type" value="Genomic_DNA"/>
</dbReference>
<dbReference type="OrthoDB" id="8759516at2"/>
<dbReference type="RefSeq" id="WP_130189501.1">
    <property type="nucleotide sequence ID" value="NZ_CP035913.1"/>
</dbReference>
<dbReference type="KEGG" id="plue:EWM63_28315"/>
<accession>A0A4V0Z4B8</accession>
<protein>
    <submittedName>
        <fullName evidence="1">Uncharacterized protein</fullName>
    </submittedName>
</protein>
<evidence type="ECO:0000313" key="1">
    <source>
        <dbReference type="EMBL" id="QBE66393.1"/>
    </source>
</evidence>
<proteinExistence type="predicted"/>
<reference evidence="1 2" key="1">
    <citation type="submission" date="2019-02" db="EMBL/GenBank/DDBJ databases">
        <title>Draft Genome Sequences of Six Type Strains of the Genus Massilia.</title>
        <authorList>
            <person name="Miess H."/>
            <person name="Frediansyhah A."/>
            <person name="Gross H."/>
        </authorList>
    </citation>
    <scope>NUCLEOTIDE SEQUENCE [LARGE SCALE GENOMIC DNA]</scope>
    <source>
        <strain evidence="1 2">DSM 17473</strain>
    </source>
</reference>
<gene>
    <name evidence="1" type="ORF">EWM63_28315</name>
</gene>
<sequence>MDQAALSFIGTNDWMIERPMLDLLRQPQTMRDICCGLDDGRCVLCQVDVQTFMDEVACPHWFVSPGYAAFRLRRLAKVFEVYDLDSVLEYLKIVARSDAASISGSAVTYTTTPQKRETIIAWRKRRWEFRQRMTSEGCYSSREFVVSIYYCGEIVENGTIIVNESGQAVCDVPKDTQQLR</sequence>
<dbReference type="AlphaFoldDB" id="A0A4V0Z4B8"/>
<keyword evidence="2" id="KW-1185">Reference proteome</keyword>
<organism evidence="1 2">
    <name type="scientific">Pseudoduganella lutea</name>
    <dbReference type="NCBI Taxonomy" id="321985"/>
    <lineage>
        <taxon>Bacteria</taxon>
        <taxon>Pseudomonadati</taxon>
        <taxon>Pseudomonadota</taxon>
        <taxon>Betaproteobacteria</taxon>
        <taxon>Burkholderiales</taxon>
        <taxon>Oxalobacteraceae</taxon>
        <taxon>Telluria group</taxon>
        <taxon>Pseudoduganella</taxon>
    </lineage>
</organism>
<evidence type="ECO:0000313" key="2">
    <source>
        <dbReference type="Proteomes" id="UP000290637"/>
    </source>
</evidence>
<dbReference type="Proteomes" id="UP000290637">
    <property type="component" value="Chromosome"/>
</dbReference>